<name>A0ABY4DCT2_9SPIR</name>
<gene>
    <name evidence="2" type="ORF">MUG09_14350</name>
</gene>
<dbReference type="Proteomes" id="UP000829708">
    <property type="component" value="Chromosome"/>
</dbReference>
<organism evidence="2 3">
    <name type="scientific">Sphaerochaeta associata</name>
    <dbReference type="NCBI Taxonomy" id="1129264"/>
    <lineage>
        <taxon>Bacteria</taxon>
        <taxon>Pseudomonadati</taxon>
        <taxon>Spirochaetota</taxon>
        <taxon>Spirochaetia</taxon>
        <taxon>Spirochaetales</taxon>
        <taxon>Sphaerochaetaceae</taxon>
        <taxon>Sphaerochaeta</taxon>
    </lineage>
</organism>
<evidence type="ECO:0000256" key="1">
    <source>
        <dbReference type="SAM" id="SignalP"/>
    </source>
</evidence>
<evidence type="ECO:0000313" key="3">
    <source>
        <dbReference type="Proteomes" id="UP000829708"/>
    </source>
</evidence>
<accession>A0ABY4DCT2</accession>
<dbReference type="PROSITE" id="PS51257">
    <property type="entry name" value="PROKAR_LIPOPROTEIN"/>
    <property type="match status" value="1"/>
</dbReference>
<feature type="signal peptide" evidence="1">
    <location>
        <begin position="1"/>
        <end position="24"/>
    </location>
</feature>
<proteinExistence type="predicted"/>
<dbReference type="RefSeq" id="WP_244772129.1">
    <property type="nucleotide sequence ID" value="NZ_CP094929.1"/>
</dbReference>
<reference evidence="3" key="1">
    <citation type="journal article" date="2024" name="J Bioinform Genom">
        <title>Complete genome sequence of the type strain bacterium Sphaerochaeta associata GLS2t (VKM B-2742)t.</title>
        <authorList>
            <person name="Troshina O.Y."/>
            <person name="Tepeeva A.N."/>
            <person name="Arzamasceva V.O."/>
            <person name="Whitman W.B."/>
            <person name="Varghese N."/>
            <person name="Shapiro N."/>
            <person name="Woyke T."/>
            <person name="Kripides N.C."/>
            <person name="Vasilenko O.V."/>
        </authorList>
    </citation>
    <scope>NUCLEOTIDE SEQUENCE [LARGE SCALE GENOMIC DNA]</scope>
    <source>
        <strain evidence="3">GLS2T</strain>
    </source>
</reference>
<sequence length="463" mass="51225">MMKKASIGILLLVVSLVLGCNAHSAFVGEVVEPILSFVPAPTAHASAGSTALHIVSIDEESSARSSRSVEQNEFELWLMPVTYRGNEVVSHDNVRNLKRFVVTGDDPFAIPVSELPQSDTSIVFIVQLNEEQKHELVGFLTLRIAGSNQPLIVLPPRTAITGDVEFGTVSVSDDSYLAISTETLENNEASFDDATYTSLTQQTILDNLVLMAVNTLWNTNPSGKFYAPGLLLEYELEDGEIAWNYAELRVYSDEYEKHAAIFNPAGENVNNGRFPQAYGPQSSVQWSASLSLEDMLETAQKGALWGLVDEDGTQLAAFDFSVAFVLDNQGKPIIPYIDPTYSEYTGTDGKKYVDKLYLNWYYPDANGGEPHLITEDSEHANLISQNELYMDINYPEGGLRGTYMIRDRRIEYSGAYGMEGDIFCLENFDAPLPVAALSSIYNVGYRFALYGCSTPMKARLSRR</sequence>
<evidence type="ECO:0000313" key="2">
    <source>
        <dbReference type="EMBL" id="UOM50742.1"/>
    </source>
</evidence>
<keyword evidence="3" id="KW-1185">Reference proteome</keyword>
<protein>
    <submittedName>
        <fullName evidence="2">Uncharacterized protein</fullName>
    </submittedName>
</protein>
<keyword evidence="1" id="KW-0732">Signal</keyword>
<dbReference type="EMBL" id="CP094929">
    <property type="protein sequence ID" value="UOM50742.1"/>
    <property type="molecule type" value="Genomic_DNA"/>
</dbReference>
<feature type="chain" id="PRO_5046761022" evidence="1">
    <location>
        <begin position="25"/>
        <end position="463"/>
    </location>
</feature>